<dbReference type="PANTHER" id="PTHR45856:SF24">
    <property type="entry name" value="FUNGAL LIPASE-LIKE DOMAIN-CONTAINING PROTEIN"/>
    <property type="match status" value="1"/>
</dbReference>
<dbReference type="InterPro" id="IPR002921">
    <property type="entry name" value="Fungal_lipase-type"/>
</dbReference>
<dbReference type="AlphaFoldDB" id="A0A1X7J5D8"/>
<evidence type="ECO:0000313" key="3">
    <source>
        <dbReference type="Proteomes" id="UP000193834"/>
    </source>
</evidence>
<dbReference type="InterPro" id="IPR029058">
    <property type="entry name" value="AB_hydrolase_fold"/>
</dbReference>
<dbReference type="CDD" id="cd00519">
    <property type="entry name" value="Lipase_3"/>
    <property type="match status" value="1"/>
</dbReference>
<accession>A0A1X7J5D8</accession>
<dbReference type="GO" id="GO:0006629">
    <property type="term" value="P:lipid metabolic process"/>
    <property type="evidence" value="ECO:0007669"/>
    <property type="project" value="InterPro"/>
</dbReference>
<reference evidence="2 3" key="1">
    <citation type="submission" date="2017-04" db="EMBL/GenBank/DDBJ databases">
        <authorList>
            <person name="Afonso C.L."/>
            <person name="Miller P.J."/>
            <person name="Scott M.A."/>
            <person name="Spackman E."/>
            <person name="Goraichik I."/>
            <person name="Dimitrov K.M."/>
            <person name="Suarez D.L."/>
            <person name="Swayne D.E."/>
        </authorList>
    </citation>
    <scope>NUCLEOTIDE SEQUENCE [LARGE SCALE GENOMIC DNA]</scope>
    <source>
        <strain evidence="2 3">11</strain>
    </source>
</reference>
<dbReference type="Proteomes" id="UP000193834">
    <property type="component" value="Unassembled WGS sequence"/>
</dbReference>
<gene>
    <name evidence="2" type="ORF">SAMN06295960_1204</name>
</gene>
<protein>
    <submittedName>
        <fullName evidence="2">Lipase (Class 3)</fullName>
    </submittedName>
</protein>
<dbReference type="OrthoDB" id="5522031at2"/>
<dbReference type="SUPFAM" id="SSF53474">
    <property type="entry name" value="alpha/beta-Hydrolases"/>
    <property type="match status" value="1"/>
</dbReference>
<dbReference type="Gene3D" id="3.40.50.1820">
    <property type="entry name" value="alpha/beta hydrolase"/>
    <property type="match status" value="1"/>
</dbReference>
<keyword evidence="3" id="KW-1185">Reference proteome</keyword>
<feature type="domain" description="Fungal lipase-type" evidence="1">
    <location>
        <begin position="72"/>
        <end position="202"/>
    </location>
</feature>
<dbReference type="STRING" id="1852522.SAMN06295960_1204"/>
<proteinExistence type="predicted"/>
<dbReference type="RefSeq" id="WP_085493373.1">
    <property type="nucleotide sequence ID" value="NZ_FXAZ01000001.1"/>
</dbReference>
<dbReference type="Pfam" id="PF01764">
    <property type="entry name" value="Lipase_3"/>
    <property type="match status" value="1"/>
</dbReference>
<dbReference type="InterPro" id="IPR051218">
    <property type="entry name" value="Sec_MonoDiacylglyc_Lipase"/>
</dbReference>
<evidence type="ECO:0000259" key="1">
    <source>
        <dbReference type="Pfam" id="PF01764"/>
    </source>
</evidence>
<sequence>MGKADKKYGFDSQTAILLAAMCYQTYPLYIEGKLILPRGFTWIYTIRGLANVENPEELIYGYIAESQDHIIIAFRGYAAYPADLLASYDIFQIPYPFVQRAGRTSRGFTCIYQSARNDILRMLNTLSTSKKLYITGHNYGGALATLAALDIAVNSKFKKPTIYTYGSPRIGDPPFAFRFNHIVQNSVRIANIHDSFPTFPSIKYPPPFTQKGIAYQHVKAKYPLSFQLNNTPRNDEIACYFKSLSKHNPAYAEELCKFNPGFCPPTEMCVPYTGNC</sequence>
<dbReference type="PANTHER" id="PTHR45856">
    <property type="entry name" value="ALPHA/BETA-HYDROLASES SUPERFAMILY PROTEIN"/>
    <property type="match status" value="1"/>
</dbReference>
<name>A0A1X7J5D8_9BACL</name>
<dbReference type="EMBL" id="FXAZ01000001">
    <property type="protein sequence ID" value="SMG22607.1"/>
    <property type="molecule type" value="Genomic_DNA"/>
</dbReference>
<organism evidence="2 3">
    <name type="scientific">Paenibacillus aquistagni</name>
    <dbReference type="NCBI Taxonomy" id="1852522"/>
    <lineage>
        <taxon>Bacteria</taxon>
        <taxon>Bacillati</taxon>
        <taxon>Bacillota</taxon>
        <taxon>Bacilli</taxon>
        <taxon>Bacillales</taxon>
        <taxon>Paenibacillaceae</taxon>
        <taxon>Paenibacillus</taxon>
    </lineage>
</organism>
<evidence type="ECO:0000313" key="2">
    <source>
        <dbReference type="EMBL" id="SMG22607.1"/>
    </source>
</evidence>